<dbReference type="RefSeq" id="WP_125973031.1">
    <property type="nucleotide sequence ID" value="NZ_CP034433.1"/>
</dbReference>
<keyword evidence="18" id="KW-1185">Reference proteome</keyword>
<dbReference type="CDD" id="cd00088">
    <property type="entry name" value="HPT"/>
    <property type="match status" value="1"/>
</dbReference>
<evidence type="ECO:0000256" key="4">
    <source>
        <dbReference type="ARBA" id="ARBA00022500"/>
    </source>
</evidence>
<dbReference type="EMBL" id="CP034433">
    <property type="protein sequence ID" value="AZN36392.1"/>
    <property type="molecule type" value="Genomic_DNA"/>
</dbReference>
<dbReference type="InterPro" id="IPR004358">
    <property type="entry name" value="Sig_transdc_His_kin-like_C"/>
</dbReference>
<dbReference type="PROSITE" id="PS50851">
    <property type="entry name" value="CHEW"/>
    <property type="match status" value="1"/>
</dbReference>
<dbReference type="SMART" id="SM00260">
    <property type="entry name" value="CheW"/>
    <property type="match status" value="1"/>
</dbReference>
<feature type="modified residue" description="Phosphohistidine" evidence="12">
    <location>
        <position position="46"/>
    </location>
</feature>
<proteinExistence type="predicted"/>
<evidence type="ECO:0000256" key="2">
    <source>
        <dbReference type="ARBA" id="ARBA00012438"/>
    </source>
</evidence>
<dbReference type="Pfam" id="PF02895">
    <property type="entry name" value="H-kinase_dim"/>
    <property type="match status" value="1"/>
</dbReference>
<feature type="domain" description="HPt" evidence="16">
    <location>
        <begin position="1"/>
        <end position="103"/>
    </location>
</feature>
<dbReference type="Pfam" id="PF01584">
    <property type="entry name" value="CheW"/>
    <property type="match status" value="1"/>
</dbReference>
<evidence type="ECO:0000259" key="14">
    <source>
        <dbReference type="PROSITE" id="PS50109"/>
    </source>
</evidence>
<dbReference type="InterPro" id="IPR051315">
    <property type="entry name" value="Bact_Chemotaxis_CheA"/>
</dbReference>
<dbReference type="KEGG" id="iod:EJO50_07735"/>
<gene>
    <name evidence="17" type="ORF">EJO50_07735</name>
</gene>
<dbReference type="InterPro" id="IPR004105">
    <property type="entry name" value="CheA-like_dim"/>
</dbReference>
<evidence type="ECO:0000256" key="10">
    <source>
        <dbReference type="ARBA" id="ARBA00023012"/>
    </source>
</evidence>
<dbReference type="Gene3D" id="1.10.287.560">
    <property type="entry name" value="Histidine kinase CheA-like, homodimeric domain"/>
    <property type="match status" value="1"/>
</dbReference>
<feature type="domain" description="CheW-like" evidence="15">
    <location>
        <begin position="574"/>
        <end position="702"/>
    </location>
</feature>
<dbReference type="Gene3D" id="2.30.30.40">
    <property type="entry name" value="SH3 Domains"/>
    <property type="match status" value="1"/>
</dbReference>
<dbReference type="GO" id="GO:0005524">
    <property type="term" value="F:ATP binding"/>
    <property type="evidence" value="ECO:0007669"/>
    <property type="project" value="UniProtKB-KW"/>
</dbReference>
<dbReference type="OrthoDB" id="9146932at2"/>
<dbReference type="InterPro" id="IPR037006">
    <property type="entry name" value="CheA-like_homodim_sf"/>
</dbReference>
<dbReference type="SMART" id="SM00387">
    <property type="entry name" value="HATPase_c"/>
    <property type="match status" value="1"/>
</dbReference>
<keyword evidence="10" id="KW-0902">Two-component regulatory system</keyword>
<evidence type="ECO:0000313" key="17">
    <source>
        <dbReference type="EMBL" id="AZN36392.1"/>
    </source>
</evidence>
<keyword evidence="9" id="KW-0067">ATP-binding</keyword>
<feature type="compositionally biased region" description="Low complexity" evidence="13">
    <location>
        <begin position="722"/>
        <end position="731"/>
    </location>
</feature>
<feature type="domain" description="Histidine kinase" evidence="14">
    <location>
        <begin position="371"/>
        <end position="572"/>
    </location>
</feature>
<dbReference type="Gene3D" id="3.30.565.10">
    <property type="entry name" value="Histidine kinase-like ATPase, C-terminal domain"/>
    <property type="match status" value="1"/>
</dbReference>
<keyword evidence="7" id="KW-0547">Nucleotide-binding</keyword>
<evidence type="ECO:0000259" key="16">
    <source>
        <dbReference type="PROSITE" id="PS50894"/>
    </source>
</evidence>
<evidence type="ECO:0000256" key="8">
    <source>
        <dbReference type="ARBA" id="ARBA00022777"/>
    </source>
</evidence>
<evidence type="ECO:0000259" key="15">
    <source>
        <dbReference type="PROSITE" id="PS50851"/>
    </source>
</evidence>
<dbReference type="InterPro" id="IPR036097">
    <property type="entry name" value="HisK_dim/P_sf"/>
</dbReference>
<dbReference type="PANTHER" id="PTHR43395:SF10">
    <property type="entry name" value="CHEMOTAXIS PROTEIN CHEA"/>
    <property type="match status" value="1"/>
</dbReference>
<dbReference type="PROSITE" id="PS50894">
    <property type="entry name" value="HPT"/>
    <property type="match status" value="1"/>
</dbReference>
<dbReference type="InterPro" id="IPR008207">
    <property type="entry name" value="Sig_transdc_His_kin_Hpt_dom"/>
</dbReference>
<dbReference type="Gene3D" id="1.20.120.160">
    <property type="entry name" value="HPT domain"/>
    <property type="match status" value="1"/>
</dbReference>
<dbReference type="GO" id="GO:0005737">
    <property type="term" value="C:cytoplasm"/>
    <property type="evidence" value="ECO:0007669"/>
    <property type="project" value="InterPro"/>
</dbReference>
<dbReference type="GO" id="GO:0006935">
    <property type="term" value="P:chemotaxis"/>
    <property type="evidence" value="ECO:0007669"/>
    <property type="project" value="UniProtKB-KW"/>
</dbReference>
<evidence type="ECO:0000256" key="7">
    <source>
        <dbReference type="ARBA" id="ARBA00022741"/>
    </source>
</evidence>
<accession>A0A3S8ZSC6</accession>
<evidence type="ECO:0000256" key="1">
    <source>
        <dbReference type="ARBA" id="ARBA00000085"/>
    </source>
</evidence>
<dbReference type="Pfam" id="PF01627">
    <property type="entry name" value="Hpt"/>
    <property type="match status" value="1"/>
</dbReference>
<dbReference type="InterPro" id="IPR003594">
    <property type="entry name" value="HATPase_dom"/>
</dbReference>
<evidence type="ECO:0000256" key="3">
    <source>
        <dbReference type="ARBA" id="ARBA00021495"/>
    </source>
</evidence>
<keyword evidence="4" id="KW-0145">Chemotaxis</keyword>
<dbReference type="Pfam" id="PF02518">
    <property type="entry name" value="HATPase_c"/>
    <property type="match status" value="1"/>
</dbReference>
<dbReference type="EC" id="2.7.13.3" evidence="2"/>
<dbReference type="InterPro" id="IPR005467">
    <property type="entry name" value="His_kinase_dom"/>
</dbReference>
<dbReference type="InterPro" id="IPR002545">
    <property type="entry name" value="CheW-lke_dom"/>
</dbReference>
<evidence type="ECO:0000256" key="13">
    <source>
        <dbReference type="SAM" id="MobiDB-lite"/>
    </source>
</evidence>
<dbReference type="SMART" id="SM00073">
    <property type="entry name" value="HPT"/>
    <property type="match status" value="1"/>
</dbReference>
<comment type="catalytic activity">
    <reaction evidence="1">
        <text>ATP + protein L-histidine = ADP + protein N-phospho-L-histidine.</text>
        <dbReference type="EC" id="2.7.13.3"/>
    </reaction>
</comment>
<evidence type="ECO:0000256" key="5">
    <source>
        <dbReference type="ARBA" id="ARBA00022553"/>
    </source>
</evidence>
<sequence>MDLDSAREALIEEARDLLNSMESALLTIEGSNASSEEIDSLFRVAHTIKGSAALFSLDHIVLFTHSMESLLDLVRNNEISINEKMISILLDCKDYLSLLINAVENKTENIDPDPENRATLLNLLDTFLIPTNQIQTISSTDSIEKDEQKQAGDSHWHISLRFNKNNLINGMDPLEFIRYLCTLGKISYIYTITDNIPPLDNINTEDCYLGFEIDLESSKDKKTIESAFDFIRKDSTIRILPPHAKMQEYIDLIHSLPEPPQLLGEIILKGGSITPLELEEILHIQKTEPDRQLGSIFVEENIVAAPVVAAALQKQKQIEDKKNSELKFIKVEAGKLDTLINMVGELVIAGAAANLISKKSNNPAMNEACANLSELVEQIRNSALNLRMVQIKEVFERFPRVIRDTAKDLNKQINLKLMGTETELDKSMIEKLSDPLMHIIRNALDHGIELPQDRINKGKAAQGEIILNAFHDSGSVVIEISDDGAGLNKERILNKAIEKKLINKEAILSEHEIHQLIFAAGFSTAETITHLSGRGVGMDVVKRNIEQLRGEVEVLSEEDSGSIFSIRLPLTMAIIDGFQVMVADSTFVIPLDLVLECAELTPDDEQHNFVNLRGKVLPFIRLRNLFDLPENKSNKENIVVIQYGQHRAGLVVDKLIGEFQAVIKPLGLLFKELKGISGSTILGSGEVALILDVAQLVQFAHKKADISRNTTHKTPLLPLPIPTTSSSDGEQ</sequence>
<keyword evidence="8" id="KW-0418">Kinase</keyword>
<dbReference type="AlphaFoldDB" id="A0A3S8ZSC6"/>
<dbReference type="PANTHER" id="PTHR43395">
    <property type="entry name" value="SENSOR HISTIDINE KINASE CHEA"/>
    <property type="match status" value="1"/>
</dbReference>
<dbReference type="InterPro" id="IPR036890">
    <property type="entry name" value="HATPase_C_sf"/>
</dbReference>
<evidence type="ECO:0000256" key="9">
    <source>
        <dbReference type="ARBA" id="ARBA00022840"/>
    </source>
</evidence>
<dbReference type="SUPFAM" id="SSF47226">
    <property type="entry name" value="Histidine-containing phosphotransfer domain, HPT domain"/>
    <property type="match status" value="1"/>
</dbReference>
<evidence type="ECO:0000256" key="6">
    <source>
        <dbReference type="ARBA" id="ARBA00022679"/>
    </source>
</evidence>
<dbReference type="CDD" id="cd16916">
    <property type="entry name" value="HATPase_CheA-like"/>
    <property type="match status" value="1"/>
</dbReference>
<feature type="region of interest" description="Disordered" evidence="13">
    <location>
        <begin position="711"/>
        <end position="731"/>
    </location>
</feature>
<dbReference type="SMART" id="SM01231">
    <property type="entry name" value="H-kinase_dim"/>
    <property type="match status" value="1"/>
</dbReference>
<name>A0A3S8ZSC6_9NEIS</name>
<dbReference type="GO" id="GO:0000155">
    <property type="term" value="F:phosphorelay sensor kinase activity"/>
    <property type="evidence" value="ECO:0007669"/>
    <property type="project" value="InterPro"/>
</dbReference>
<dbReference type="InterPro" id="IPR036061">
    <property type="entry name" value="CheW-like_dom_sf"/>
</dbReference>
<protein>
    <recommendedName>
        <fullName evidence="3">Chemotaxis protein CheA</fullName>
        <ecNumber evidence="2">2.7.13.3</ecNumber>
    </recommendedName>
</protein>
<dbReference type="PROSITE" id="PS50109">
    <property type="entry name" value="HIS_KIN"/>
    <property type="match status" value="1"/>
</dbReference>
<dbReference type="InterPro" id="IPR036641">
    <property type="entry name" value="HPT_dom_sf"/>
</dbReference>
<dbReference type="CDD" id="cd00731">
    <property type="entry name" value="CheA_reg"/>
    <property type="match status" value="1"/>
</dbReference>
<dbReference type="PRINTS" id="PR00344">
    <property type="entry name" value="BCTRLSENSOR"/>
</dbReference>
<comment type="function">
    <text evidence="11">Involved in the transmission of sensory signals from the chemoreceptors to the flagellar motors. CheA is autophosphorylated; it can transfer its phosphate group to either CheB or CheY.</text>
</comment>
<dbReference type="SUPFAM" id="SSF47384">
    <property type="entry name" value="Homodimeric domain of signal transducing histidine kinase"/>
    <property type="match status" value="1"/>
</dbReference>
<keyword evidence="5 12" id="KW-0597">Phosphoprotein</keyword>
<evidence type="ECO:0000313" key="18">
    <source>
        <dbReference type="Proteomes" id="UP000282438"/>
    </source>
</evidence>
<evidence type="ECO:0000256" key="11">
    <source>
        <dbReference type="ARBA" id="ARBA00035100"/>
    </source>
</evidence>
<organism evidence="17 18">
    <name type="scientific">Iodobacter ciconiae</name>
    <dbReference type="NCBI Taxonomy" id="2496266"/>
    <lineage>
        <taxon>Bacteria</taxon>
        <taxon>Pseudomonadati</taxon>
        <taxon>Pseudomonadota</taxon>
        <taxon>Betaproteobacteria</taxon>
        <taxon>Neisseriales</taxon>
        <taxon>Chitinibacteraceae</taxon>
        <taxon>Iodobacter</taxon>
    </lineage>
</organism>
<keyword evidence="6" id="KW-0808">Transferase</keyword>
<dbReference type="Proteomes" id="UP000282438">
    <property type="component" value="Chromosome"/>
</dbReference>
<dbReference type="SUPFAM" id="SSF55874">
    <property type="entry name" value="ATPase domain of HSP90 chaperone/DNA topoisomerase II/histidine kinase"/>
    <property type="match status" value="1"/>
</dbReference>
<dbReference type="FunFam" id="3.30.565.10:FF:000016">
    <property type="entry name" value="Chemotaxis protein CheA, putative"/>
    <property type="match status" value="1"/>
</dbReference>
<evidence type="ECO:0000256" key="12">
    <source>
        <dbReference type="PROSITE-ProRule" id="PRU00110"/>
    </source>
</evidence>
<reference evidence="17 18" key="1">
    <citation type="submission" date="2018-12" db="EMBL/GenBank/DDBJ databases">
        <title>Complete genome sequence of Iodobacter sp. H11R3.</title>
        <authorList>
            <person name="Bae J.-W."/>
        </authorList>
    </citation>
    <scope>NUCLEOTIDE SEQUENCE [LARGE SCALE GENOMIC DNA]</scope>
    <source>
        <strain evidence="17 18">H11R3</strain>
    </source>
</reference>
<dbReference type="SUPFAM" id="SSF50341">
    <property type="entry name" value="CheW-like"/>
    <property type="match status" value="1"/>
</dbReference>